<keyword evidence="2 3" id="KW-0064">Aspartyl protease</keyword>
<accession>A0A3G2S9C0</accession>
<dbReference type="PROSITE" id="PS00141">
    <property type="entry name" value="ASP_PROTEASE"/>
    <property type="match status" value="2"/>
</dbReference>
<dbReference type="PRINTS" id="PR00792">
    <property type="entry name" value="PEPSIN"/>
</dbReference>
<evidence type="ECO:0000256" key="3">
    <source>
        <dbReference type="RuleBase" id="RU000454"/>
    </source>
</evidence>
<keyword evidence="3 6" id="KW-0378">Hydrolase</keyword>
<dbReference type="InterPro" id="IPR021109">
    <property type="entry name" value="Peptidase_aspartic_dom_sf"/>
</dbReference>
<gene>
    <name evidence="6" type="primary">CYM</name>
    <name evidence="6" type="ORF">DNF11_3490</name>
</gene>
<dbReference type="GO" id="GO:0006508">
    <property type="term" value="P:proteolysis"/>
    <property type="evidence" value="ECO:0007669"/>
    <property type="project" value="UniProtKB-KW"/>
</dbReference>
<dbReference type="SUPFAM" id="SSF50630">
    <property type="entry name" value="Acid proteases"/>
    <property type="match status" value="1"/>
</dbReference>
<dbReference type="InterPro" id="IPR033121">
    <property type="entry name" value="PEPTIDASE_A1"/>
</dbReference>
<feature type="domain" description="Peptidase A1" evidence="5">
    <location>
        <begin position="84"/>
        <end position="372"/>
    </location>
</feature>
<keyword evidence="4" id="KW-0732">Signal</keyword>
<dbReference type="PROSITE" id="PS51767">
    <property type="entry name" value="PEPTIDASE_A1"/>
    <property type="match status" value="1"/>
</dbReference>
<protein>
    <submittedName>
        <fullName evidence="6">Chymosin</fullName>
        <ecNumber evidence="6">3.4.23.4</ecNumber>
    </submittedName>
</protein>
<evidence type="ECO:0000256" key="1">
    <source>
        <dbReference type="ARBA" id="ARBA00007447"/>
    </source>
</evidence>
<dbReference type="EC" id="3.4.23.4" evidence="6"/>
<evidence type="ECO:0000256" key="2">
    <source>
        <dbReference type="ARBA" id="ARBA00022750"/>
    </source>
</evidence>
<dbReference type="InterPro" id="IPR001969">
    <property type="entry name" value="Aspartic_peptidase_AS"/>
</dbReference>
<dbReference type="AlphaFoldDB" id="A0A3G2S9C0"/>
<reference evidence="6 7" key="1">
    <citation type="submission" date="2018-10" db="EMBL/GenBank/DDBJ databases">
        <title>Complete genome sequence of Malassezia restricta CBS 7877.</title>
        <authorList>
            <person name="Morand S.C."/>
            <person name="Bertignac M."/>
            <person name="Iltis A."/>
            <person name="Kolder I."/>
            <person name="Pirovano W."/>
            <person name="Jourdain R."/>
            <person name="Clavaud C."/>
        </authorList>
    </citation>
    <scope>NUCLEOTIDE SEQUENCE [LARGE SCALE GENOMIC DNA]</scope>
    <source>
        <strain evidence="6 7">CBS 7877</strain>
    </source>
</reference>
<keyword evidence="7" id="KW-1185">Reference proteome</keyword>
<dbReference type="InterPro" id="IPR001461">
    <property type="entry name" value="Aspartic_peptidase_A1"/>
</dbReference>
<proteinExistence type="inferred from homology"/>
<evidence type="ECO:0000313" key="6">
    <source>
        <dbReference type="EMBL" id="AYO44440.1"/>
    </source>
</evidence>
<dbReference type="PANTHER" id="PTHR47966">
    <property type="entry name" value="BETA-SITE APP-CLEAVING ENZYME, ISOFORM A-RELATED"/>
    <property type="match status" value="1"/>
</dbReference>
<dbReference type="Gene3D" id="2.40.70.10">
    <property type="entry name" value="Acid Proteases"/>
    <property type="match status" value="2"/>
</dbReference>
<organism evidence="6 7">
    <name type="scientific">Malassezia restricta (strain ATCC 96810 / NBRC 103918 / CBS 7877)</name>
    <name type="common">Seborrheic dermatitis infection agent</name>
    <dbReference type="NCBI Taxonomy" id="425264"/>
    <lineage>
        <taxon>Eukaryota</taxon>
        <taxon>Fungi</taxon>
        <taxon>Dikarya</taxon>
        <taxon>Basidiomycota</taxon>
        <taxon>Ustilaginomycotina</taxon>
        <taxon>Malasseziomycetes</taxon>
        <taxon>Malasseziales</taxon>
        <taxon>Malasseziaceae</taxon>
        <taxon>Malassezia</taxon>
    </lineage>
</organism>
<dbReference type="PANTHER" id="PTHR47966:SF57">
    <property type="entry name" value="PEPTIDASE A1 DOMAIN-CONTAINING PROTEIN"/>
    <property type="match status" value="1"/>
</dbReference>
<comment type="similarity">
    <text evidence="1 3">Belongs to the peptidase A1 family.</text>
</comment>
<dbReference type="EMBL" id="CP033154">
    <property type="protein sequence ID" value="AYO44440.1"/>
    <property type="molecule type" value="Genomic_DNA"/>
</dbReference>
<evidence type="ECO:0000259" key="5">
    <source>
        <dbReference type="PROSITE" id="PS51767"/>
    </source>
</evidence>
<dbReference type="InterPro" id="IPR034164">
    <property type="entry name" value="Pepsin-like_dom"/>
</dbReference>
<dbReference type="CDD" id="cd05471">
    <property type="entry name" value="pepsin_like"/>
    <property type="match status" value="1"/>
</dbReference>
<feature type="chain" id="PRO_5018021073" evidence="4">
    <location>
        <begin position="18"/>
        <end position="375"/>
    </location>
</feature>
<sequence length="375" mass="42025">MLLLPTFALVLAGFSSAVRIDLSRDAKGEPSFEAELEHLHHKYYALSKLHHNKTGEHLNVLNLDLFNKQKRAHGKTHLRKAKAWSGHIEVGFPPQKTTAVFDTGSADLVFDKSDYNPKKSLTSKNLHKTFDFDYYDRHVEGDLYADRVAIGGVKAWNVAVGHGKDDYNKDVCGATFGLSFSTTTRSFFDVEQDAFIWAAKKQHLIQSSTYQFTLRPNGKASLNVGNVDFSELNSLIHWSNKNTDKTFWRADVKLNGHAIKNAILDTGTSIITGPNEEVGKFLKKLDGIKVEQGDDGLYHGTYDCKNPPRMEFEVFGKKLVFPEAAMQQGYVGDTCTFAMVGSKVINDWILGSPFFEIGSFILNYDLRHMGVAQFT</sequence>
<evidence type="ECO:0000313" key="7">
    <source>
        <dbReference type="Proteomes" id="UP000269793"/>
    </source>
</evidence>
<dbReference type="Pfam" id="PF00026">
    <property type="entry name" value="Asp"/>
    <property type="match status" value="1"/>
</dbReference>
<dbReference type="OrthoDB" id="15189at2759"/>
<keyword evidence="3" id="KW-0645">Protease</keyword>
<feature type="signal peptide" evidence="4">
    <location>
        <begin position="1"/>
        <end position="17"/>
    </location>
</feature>
<dbReference type="VEuPathDB" id="FungiDB:DNF11_3490"/>
<name>A0A3G2S9C0_MALR7</name>
<dbReference type="GO" id="GO:0004190">
    <property type="term" value="F:aspartic-type endopeptidase activity"/>
    <property type="evidence" value="ECO:0007669"/>
    <property type="project" value="UniProtKB-KW"/>
</dbReference>
<evidence type="ECO:0000256" key="4">
    <source>
        <dbReference type="SAM" id="SignalP"/>
    </source>
</evidence>
<dbReference type="Proteomes" id="UP000269793">
    <property type="component" value="Chromosome VII"/>
</dbReference>